<feature type="region of interest" description="Disordered" evidence="2">
    <location>
        <begin position="386"/>
        <end position="447"/>
    </location>
</feature>
<dbReference type="EC" id="2.1.1.107" evidence="3"/>
<organism evidence="3 4">
    <name type="scientific">Marinomonas algarum</name>
    <dbReference type="NCBI Taxonomy" id="2883105"/>
    <lineage>
        <taxon>Bacteria</taxon>
        <taxon>Pseudomonadati</taxon>
        <taxon>Pseudomonadota</taxon>
        <taxon>Gammaproteobacteria</taxon>
        <taxon>Oceanospirillales</taxon>
        <taxon>Oceanospirillaceae</taxon>
        <taxon>Marinomonas</taxon>
    </lineage>
</organism>
<keyword evidence="3" id="KW-0808">Transferase</keyword>
<evidence type="ECO:0000313" key="3">
    <source>
        <dbReference type="EMBL" id="MCB5162905.1"/>
    </source>
</evidence>
<reference evidence="3" key="1">
    <citation type="submission" date="2021-10" db="EMBL/GenBank/DDBJ databases">
        <title>Marinomonas pontica sp. nov., isolated from the Black Sea.</title>
        <authorList>
            <person name="Zhao L.-H."/>
            <person name="Xue J.-H."/>
        </authorList>
    </citation>
    <scope>NUCLEOTIDE SEQUENCE</scope>
    <source>
        <strain evidence="3">E8</strain>
    </source>
</reference>
<dbReference type="PANTHER" id="PTHR38043">
    <property type="entry name" value="PROTEIN HEMX"/>
    <property type="match status" value="1"/>
</dbReference>
<proteinExistence type="predicted"/>
<accession>A0A9X1IPI4</accession>
<evidence type="ECO:0000256" key="1">
    <source>
        <dbReference type="SAM" id="Coils"/>
    </source>
</evidence>
<feature type="compositionally biased region" description="Low complexity" evidence="2">
    <location>
        <begin position="401"/>
        <end position="425"/>
    </location>
</feature>
<gene>
    <name evidence="3" type="ORF">LG368_13510</name>
</gene>
<dbReference type="GO" id="GO:0032259">
    <property type="term" value="P:methylation"/>
    <property type="evidence" value="ECO:0007669"/>
    <property type="project" value="UniProtKB-KW"/>
</dbReference>
<feature type="region of interest" description="Disordered" evidence="2">
    <location>
        <begin position="231"/>
        <end position="253"/>
    </location>
</feature>
<feature type="coiled-coil region" evidence="1">
    <location>
        <begin position="94"/>
        <end position="142"/>
    </location>
</feature>
<name>A0A9X1IPI4_9GAMM</name>
<dbReference type="EMBL" id="JAJATW010000026">
    <property type="protein sequence ID" value="MCB5162905.1"/>
    <property type="molecule type" value="Genomic_DNA"/>
</dbReference>
<keyword evidence="3" id="KW-0489">Methyltransferase</keyword>
<dbReference type="InterPro" id="IPR007470">
    <property type="entry name" value="HemX"/>
</dbReference>
<dbReference type="RefSeq" id="WP_226755251.1">
    <property type="nucleotide sequence ID" value="NZ_JAJATW010000026.1"/>
</dbReference>
<feature type="compositionally biased region" description="Basic and acidic residues" evidence="2">
    <location>
        <begin position="386"/>
        <end position="399"/>
    </location>
</feature>
<dbReference type="Proteomes" id="UP001139095">
    <property type="component" value="Unassembled WGS sequence"/>
</dbReference>
<keyword evidence="1" id="KW-0175">Coiled coil</keyword>
<keyword evidence="4" id="KW-1185">Reference proteome</keyword>
<evidence type="ECO:0000313" key="4">
    <source>
        <dbReference type="Proteomes" id="UP001139095"/>
    </source>
</evidence>
<dbReference type="GO" id="GO:0004851">
    <property type="term" value="F:uroporphyrin-III C-methyltransferase activity"/>
    <property type="evidence" value="ECO:0007669"/>
    <property type="project" value="UniProtKB-EC"/>
</dbReference>
<protein>
    <submittedName>
        <fullName evidence="3">Uroporphyrinogen-III C-methyltransferase</fullName>
        <ecNumber evidence="3">2.1.1.107</ecNumber>
    </submittedName>
</protein>
<feature type="compositionally biased region" description="Polar residues" evidence="2">
    <location>
        <begin position="237"/>
        <end position="253"/>
    </location>
</feature>
<evidence type="ECO:0000256" key="2">
    <source>
        <dbReference type="SAM" id="MobiDB-lite"/>
    </source>
</evidence>
<dbReference type="Pfam" id="PF04375">
    <property type="entry name" value="HemX"/>
    <property type="match status" value="1"/>
</dbReference>
<sequence>MTEINNQDKHSEKSTDSTPAAPRPPQPRSNEKKPPYTKLSTLALGVSVLALATSGWLYVQSTQSSLHQDVQRLSTQQSQLNTALAKSNQDRAQFSRLTQQVTSATQQIKQQAEQKNQLTAQLSEQNTQLADLESKINRLNNTTKEDWKLAEAEYLIRLANQRLLLESDGAGSARLLINADDILNALEDPIAFDTRKALANDIQALKSVSEFDLEGAYLKLNALYQSVENLPQREPSQEWQNKSTAQSEPAESTTSNHLVSVLNSFWASLRSLIVINYDHKPIKALLPPAEYQQLVTGIQLQLDIAQVALIKGETVIYQQALSRVANATTIHFDTQASTVMSFLSSLTALQALNPAPELPLPSASLVAMKALTDEWNRRRDTRNLIEVDHATPVDNEKATLEPTQTATPIATETTPATNATEPEAALDSKLGSEPNSTQPNTDKGAEA</sequence>
<comment type="caution">
    <text evidence="3">The sequence shown here is derived from an EMBL/GenBank/DDBJ whole genome shotgun (WGS) entry which is preliminary data.</text>
</comment>
<dbReference type="AlphaFoldDB" id="A0A9X1IPI4"/>
<dbReference type="PANTHER" id="PTHR38043:SF1">
    <property type="entry name" value="PROTEIN HEMX"/>
    <property type="match status" value="1"/>
</dbReference>
<feature type="region of interest" description="Disordered" evidence="2">
    <location>
        <begin position="1"/>
        <end position="36"/>
    </location>
</feature>
<feature type="compositionally biased region" description="Basic and acidic residues" evidence="2">
    <location>
        <begin position="1"/>
        <end position="15"/>
    </location>
</feature>